<reference evidence="3" key="1">
    <citation type="journal article" date="2012" name="MBio">
        <title>Comparative genome analysis of Trichophyton rubrum and related dermatophytes reveals candidate genes involved in infection.</title>
        <authorList>
            <person name="Martinez D.A."/>
            <person name="Oliver B.G."/>
            <person name="Graeser Y."/>
            <person name="Goldberg J.M."/>
            <person name="Li W."/>
            <person name="Martinez-Rossi N.M."/>
            <person name="Monod M."/>
            <person name="Shelest E."/>
            <person name="Barton R.C."/>
            <person name="Birch E."/>
            <person name="Brakhage A.A."/>
            <person name="Chen Z."/>
            <person name="Gurr S.J."/>
            <person name="Heiman D."/>
            <person name="Heitman J."/>
            <person name="Kosti I."/>
            <person name="Rossi A."/>
            <person name="Saif S."/>
            <person name="Samalova M."/>
            <person name="Saunders C.W."/>
            <person name="Shea T."/>
            <person name="Summerbell R.C."/>
            <person name="Xu J."/>
            <person name="Young S."/>
            <person name="Zeng Q."/>
            <person name="Birren B.W."/>
            <person name="Cuomo C.A."/>
            <person name="White T.C."/>
        </authorList>
    </citation>
    <scope>NUCLEOTIDE SEQUENCE [LARGE SCALE GENOMIC DNA]</scope>
    <source>
        <strain evidence="3">CBS 112818</strain>
    </source>
</reference>
<protein>
    <submittedName>
        <fullName evidence="2">Uncharacterized protein</fullName>
    </submittedName>
</protein>
<accession>F2RTD1</accession>
<dbReference type="Proteomes" id="UP000009172">
    <property type="component" value="Unassembled WGS sequence"/>
</dbReference>
<evidence type="ECO:0000256" key="1">
    <source>
        <dbReference type="SAM" id="MobiDB-lite"/>
    </source>
</evidence>
<keyword evidence="3" id="KW-1185">Reference proteome</keyword>
<dbReference type="EMBL" id="GG698483">
    <property type="protein sequence ID" value="EGD94580.1"/>
    <property type="molecule type" value="Genomic_DNA"/>
</dbReference>
<evidence type="ECO:0000313" key="3">
    <source>
        <dbReference type="Proteomes" id="UP000009172"/>
    </source>
</evidence>
<dbReference type="HOGENOM" id="CLU_2147689_0_0_1"/>
<proteinExistence type="predicted"/>
<feature type="compositionally biased region" description="Polar residues" evidence="1">
    <location>
        <begin position="43"/>
        <end position="55"/>
    </location>
</feature>
<dbReference type="OrthoDB" id="3021074at2759"/>
<dbReference type="AlphaFoldDB" id="F2RTD1"/>
<organism evidence="2 3">
    <name type="scientific">Trichophyton tonsurans (strain CBS 112818)</name>
    <name type="common">Scalp ringworm fungus</name>
    <dbReference type="NCBI Taxonomy" id="647933"/>
    <lineage>
        <taxon>Eukaryota</taxon>
        <taxon>Fungi</taxon>
        <taxon>Dikarya</taxon>
        <taxon>Ascomycota</taxon>
        <taxon>Pezizomycotina</taxon>
        <taxon>Eurotiomycetes</taxon>
        <taxon>Eurotiomycetidae</taxon>
        <taxon>Onygenales</taxon>
        <taxon>Arthrodermataceae</taxon>
        <taxon>Trichophyton</taxon>
    </lineage>
</organism>
<gene>
    <name evidence="2" type="ORF">TESG_02090</name>
</gene>
<name>F2RTD1_TRIT1</name>
<sequence length="112" mass="12749">MVSAALVILAAIINQLTERHRILKEKKKAAKSSDPHSGLPVWSHSQTCESQTSASPLVYHHRTRHGDTDRKPGHHHHAQEIGVIERDFGRQETLHTELEEYPKHSPKAYIRP</sequence>
<evidence type="ECO:0000313" key="2">
    <source>
        <dbReference type="EMBL" id="EGD94580.1"/>
    </source>
</evidence>
<feature type="region of interest" description="Disordered" evidence="1">
    <location>
        <begin position="26"/>
        <end position="87"/>
    </location>
</feature>